<evidence type="ECO:0000256" key="1">
    <source>
        <dbReference type="SAM" id="MobiDB-lite"/>
    </source>
</evidence>
<keyword evidence="3" id="KW-1185">Reference proteome</keyword>
<organism evidence="2 3">
    <name type="scientific">Clonostachys rhizophaga</name>
    <dbReference type="NCBI Taxonomy" id="160324"/>
    <lineage>
        <taxon>Eukaryota</taxon>
        <taxon>Fungi</taxon>
        <taxon>Dikarya</taxon>
        <taxon>Ascomycota</taxon>
        <taxon>Pezizomycotina</taxon>
        <taxon>Sordariomycetes</taxon>
        <taxon>Hypocreomycetidae</taxon>
        <taxon>Hypocreales</taxon>
        <taxon>Bionectriaceae</taxon>
        <taxon>Clonostachys</taxon>
    </lineage>
</organism>
<feature type="compositionally biased region" description="Low complexity" evidence="1">
    <location>
        <begin position="33"/>
        <end position="46"/>
    </location>
</feature>
<protein>
    <submittedName>
        <fullName evidence="2">Uncharacterized protein</fullName>
    </submittedName>
</protein>
<name>A0A9N9YL22_9HYPO</name>
<dbReference type="Proteomes" id="UP000696573">
    <property type="component" value="Unassembled WGS sequence"/>
</dbReference>
<dbReference type="AlphaFoldDB" id="A0A9N9YL22"/>
<gene>
    <name evidence="2" type="ORF">CRHIZ90672A_00018990</name>
</gene>
<reference evidence="2" key="1">
    <citation type="submission" date="2021-10" db="EMBL/GenBank/DDBJ databases">
        <authorList>
            <person name="Piombo E."/>
        </authorList>
    </citation>
    <scope>NUCLEOTIDE SEQUENCE</scope>
</reference>
<comment type="caution">
    <text evidence="2">The sequence shown here is derived from an EMBL/GenBank/DDBJ whole genome shotgun (WGS) entry which is preliminary data.</text>
</comment>
<evidence type="ECO:0000313" key="3">
    <source>
        <dbReference type="Proteomes" id="UP000696573"/>
    </source>
</evidence>
<accession>A0A9N9YL22</accession>
<dbReference type="OrthoDB" id="5147400at2759"/>
<sequence length="169" mass="17709">MSGAGPPISTPTNGGQASPVVLSAPGPSPYITPPFSASSTSPTTPAICGLPSPEDVRQLLGPPKQTALPFNNVNQAVNPAAQSVSKSEEEQALQKNWPMFPRGPLRDYLDGFVRMHNRPPGIEGLRLVGVCIELGGFGHSSLSRVSVDGLVVVFILLLERESIAALIGF</sequence>
<proteinExistence type="predicted"/>
<dbReference type="EMBL" id="CABFNQ020000704">
    <property type="protein sequence ID" value="CAH0025165.1"/>
    <property type="molecule type" value="Genomic_DNA"/>
</dbReference>
<evidence type="ECO:0000313" key="2">
    <source>
        <dbReference type="EMBL" id="CAH0025165.1"/>
    </source>
</evidence>
<feature type="region of interest" description="Disordered" evidence="1">
    <location>
        <begin position="1"/>
        <end position="56"/>
    </location>
</feature>